<protein>
    <submittedName>
        <fullName evidence="2">Uncharacterized protein</fullName>
    </submittedName>
</protein>
<evidence type="ECO:0000256" key="1">
    <source>
        <dbReference type="SAM" id="MobiDB-lite"/>
    </source>
</evidence>
<keyword evidence="3" id="KW-1185">Reference proteome</keyword>
<dbReference type="Proteomes" id="UP000299102">
    <property type="component" value="Unassembled WGS sequence"/>
</dbReference>
<gene>
    <name evidence="2" type="ORF">EVAR_60965_1</name>
</gene>
<accession>A0A4C1XTQ9</accession>
<organism evidence="2 3">
    <name type="scientific">Eumeta variegata</name>
    <name type="common">Bagworm moth</name>
    <name type="synonym">Eumeta japonica</name>
    <dbReference type="NCBI Taxonomy" id="151549"/>
    <lineage>
        <taxon>Eukaryota</taxon>
        <taxon>Metazoa</taxon>
        <taxon>Ecdysozoa</taxon>
        <taxon>Arthropoda</taxon>
        <taxon>Hexapoda</taxon>
        <taxon>Insecta</taxon>
        <taxon>Pterygota</taxon>
        <taxon>Neoptera</taxon>
        <taxon>Endopterygota</taxon>
        <taxon>Lepidoptera</taxon>
        <taxon>Glossata</taxon>
        <taxon>Ditrysia</taxon>
        <taxon>Tineoidea</taxon>
        <taxon>Psychidae</taxon>
        <taxon>Oiketicinae</taxon>
        <taxon>Eumeta</taxon>
    </lineage>
</organism>
<dbReference type="AlphaFoldDB" id="A0A4C1XTQ9"/>
<feature type="region of interest" description="Disordered" evidence="1">
    <location>
        <begin position="1"/>
        <end position="28"/>
    </location>
</feature>
<sequence length="139" mass="16467">MKRHERRKARHVRRGGIPGKGLQRLPPPIRAGVMNGPRIMHDMKYLINTRPPETIVADISRIWTPSLRFEYWNSADDLVRNLYERSDPSIERFEGGRYHRRRNAYSVEKDICILRCRPQFVYARRVERHALLKALSFAS</sequence>
<evidence type="ECO:0000313" key="3">
    <source>
        <dbReference type="Proteomes" id="UP000299102"/>
    </source>
</evidence>
<reference evidence="2 3" key="1">
    <citation type="journal article" date="2019" name="Commun. Biol.">
        <title>The bagworm genome reveals a unique fibroin gene that provides high tensile strength.</title>
        <authorList>
            <person name="Kono N."/>
            <person name="Nakamura H."/>
            <person name="Ohtoshi R."/>
            <person name="Tomita M."/>
            <person name="Numata K."/>
            <person name="Arakawa K."/>
        </authorList>
    </citation>
    <scope>NUCLEOTIDE SEQUENCE [LARGE SCALE GENOMIC DNA]</scope>
</reference>
<proteinExistence type="predicted"/>
<evidence type="ECO:0000313" key="2">
    <source>
        <dbReference type="EMBL" id="GBP66908.1"/>
    </source>
</evidence>
<comment type="caution">
    <text evidence="2">The sequence shown here is derived from an EMBL/GenBank/DDBJ whole genome shotgun (WGS) entry which is preliminary data.</text>
</comment>
<dbReference type="EMBL" id="BGZK01000971">
    <property type="protein sequence ID" value="GBP66908.1"/>
    <property type="molecule type" value="Genomic_DNA"/>
</dbReference>
<name>A0A4C1XTQ9_EUMVA</name>
<feature type="compositionally biased region" description="Basic residues" evidence="1">
    <location>
        <begin position="1"/>
        <end position="14"/>
    </location>
</feature>